<protein>
    <submittedName>
        <fullName evidence="2">Uncharacterized protein</fullName>
    </submittedName>
</protein>
<sequence length="156" mass="15881">MSRWLHRLRGALGMGVTWGLAWALAGILIGVAYTLGVPLDWFLEVFDAPLPALAVPGFFSGAAFSLVLGVAGRNRRFDELSLPGFTAWGALGGVLLSLVPLSAVGLFTPVGAVVAGTLGVLGGASAAGTLLIARTAEEPPALERPPAGRQALGPPD</sequence>
<evidence type="ECO:0000256" key="1">
    <source>
        <dbReference type="SAM" id="Phobius"/>
    </source>
</evidence>
<reference evidence="2 3" key="1">
    <citation type="submission" date="2024-02" db="EMBL/GenBank/DDBJ databases">
        <title>A novel Gemmatimonadota bacterium.</title>
        <authorList>
            <person name="Du Z.-J."/>
            <person name="Ye Y.-Q."/>
        </authorList>
    </citation>
    <scope>NUCLEOTIDE SEQUENCE [LARGE SCALE GENOMIC DNA]</scope>
    <source>
        <strain evidence="2 3">DH-20</strain>
    </source>
</reference>
<feature type="transmembrane region" description="Helical" evidence="1">
    <location>
        <begin position="12"/>
        <end position="33"/>
    </location>
</feature>
<feature type="transmembrane region" description="Helical" evidence="1">
    <location>
        <begin position="84"/>
        <end position="107"/>
    </location>
</feature>
<feature type="transmembrane region" description="Helical" evidence="1">
    <location>
        <begin position="53"/>
        <end position="72"/>
    </location>
</feature>
<gene>
    <name evidence="2" type="ORF">WI372_15770</name>
</gene>
<dbReference type="Proteomes" id="UP001484239">
    <property type="component" value="Unassembled WGS sequence"/>
</dbReference>
<evidence type="ECO:0000313" key="3">
    <source>
        <dbReference type="Proteomes" id="UP001484239"/>
    </source>
</evidence>
<keyword evidence="1" id="KW-0472">Membrane</keyword>
<evidence type="ECO:0000313" key="2">
    <source>
        <dbReference type="EMBL" id="MEK9502452.1"/>
    </source>
</evidence>
<keyword evidence="1" id="KW-0812">Transmembrane</keyword>
<name>A0ABU9ECI0_9BACT</name>
<comment type="caution">
    <text evidence="2">The sequence shown here is derived from an EMBL/GenBank/DDBJ whole genome shotgun (WGS) entry which is preliminary data.</text>
</comment>
<keyword evidence="3" id="KW-1185">Reference proteome</keyword>
<keyword evidence="1" id="KW-1133">Transmembrane helix</keyword>
<dbReference type="RefSeq" id="WP_405287415.1">
    <property type="nucleotide sequence ID" value="NZ_JBBHLI010000011.1"/>
</dbReference>
<proteinExistence type="predicted"/>
<accession>A0ABU9ECI0</accession>
<feature type="transmembrane region" description="Helical" evidence="1">
    <location>
        <begin position="113"/>
        <end position="133"/>
    </location>
</feature>
<dbReference type="EMBL" id="JBBHLI010000011">
    <property type="protein sequence ID" value="MEK9502452.1"/>
    <property type="molecule type" value="Genomic_DNA"/>
</dbReference>
<organism evidence="2 3">
    <name type="scientific">Gaopeijia maritima</name>
    <dbReference type="NCBI Taxonomy" id="3119007"/>
    <lineage>
        <taxon>Bacteria</taxon>
        <taxon>Pseudomonadati</taxon>
        <taxon>Gemmatimonadota</taxon>
        <taxon>Longimicrobiia</taxon>
        <taxon>Gaopeijiales</taxon>
        <taxon>Gaopeijiaceae</taxon>
        <taxon>Gaopeijia</taxon>
    </lineage>
</organism>